<dbReference type="GO" id="GO:0005787">
    <property type="term" value="C:signal peptidase complex"/>
    <property type="evidence" value="ECO:0007669"/>
    <property type="project" value="UniProtKB-UniRule"/>
</dbReference>
<reference evidence="9" key="1">
    <citation type="submission" date="2022-10" db="EMBL/GenBank/DDBJ databases">
        <title>Novel sulphate-reducing endosymbionts in the free-living metamonad Anaeramoeba.</title>
        <authorList>
            <person name="Jerlstrom-Hultqvist J."/>
            <person name="Cepicka I."/>
            <person name="Gallot-Lavallee L."/>
            <person name="Salas-Leiva D."/>
            <person name="Curtis B.A."/>
            <person name="Zahonova K."/>
            <person name="Pipaliya S."/>
            <person name="Dacks J."/>
            <person name="Roger A.J."/>
        </authorList>
    </citation>
    <scope>NUCLEOTIDE SEQUENCE</scope>
    <source>
        <strain evidence="9">BMAN</strain>
    </source>
</reference>
<comment type="function">
    <text evidence="8">Component of the signal peptidase complex (SPC) which catalyzes the cleavage of N-terminal signal sequences from nascent proteins as they are translocated into the lumen of the endoplasmic reticulum. Enhances the enzymatic activity of SPC and facilitates the interactions between different components of the translocation site.</text>
</comment>
<keyword evidence="6 8" id="KW-1133">Transmembrane helix</keyword>
<organism evidence="9 10">
    <name type="scientific">Anaeramoeba ignava</name>
    <name type="common">Anaerobic marine amoeba</name>
    <dbReference type="NCBI Taxonomy" id="1746090"/>
    <lineage>
        <taxon>Eukaryota</taxon>
        <taxon>Metamonada</taxon>
        <taxon>Anaeramoebidae</taxon>
        <taxon>Anaeramoeba</taxon>
    </lineage>
</organism>
<comment type="similarity">
    <text evidence="2 8">Belongs to the SPCS2 family.</text>
</comment>
<evidence type="ECO:0000313" key="9">
    <source>
        <dbReference type="EMBL" id="KAJ5075186.1"/>
    </source>
</evidence>
<comment type="caution">
    <text evidence="9">The sequence shown here is derived from an EMBL/GenBank/DDBJ whole genome shotgun (WGS) entry which is preliminary data.</text>
</comment>
<keyword evidence="7 8" id="KW-0472">Membrane</keyword>
<feature type="transmembrane region" description="Helical" evidence="8">
    <location>
        <begin position="21"/>
        <end position="40"/>
    </location>
</feature>
<keyword evidence="10" id="KW-1185">Reference proteome</keyword>
<dbReference type="EMBL" id="JAPDFW010000066">
    <property type="protein sequence ID" value="KAJ5075186.1"/>
    <property type="molecule type" value="Genomic_DNA"/>
</dbReference>
<evidence type="ECO:0000256" key="6">
    <source>
        <dbReference type="ARBA" id="ARBA00022989"/>
    </source>
</evidence>
<evidence type="ECO:0000256" key="3">
    <source>
        <dbReference type="ARBA" id="ARBA00017057"/>
    </source>
</evidence>
<keyword evidence="5 8" id="KW-0256">Endoplasmic reticulum</keyword>
<dbReference type="InterPro" id="IPR009582">
    <property type="entry name" value="Spc2/SPCS2"/>
</dbReference>
<evidence type="ECO:0000313" key="10">
    <source>
        <dbReference type="Proteomes" id="UP001149090"/>
    </source>
</evidence>
<dbReference type="GO" id="GO:0008233">
    <property type="term" value="F:peptidase activity"/>
    <property type="evidence" value="ECO:0007669"/>
    <property type="project" value="UniProtKB-UniRule"/>
</dbReference>
<evidence type="ECO:0000256" key="1">
    <source>
        <dbReference type="ARBA" id="ARBA00004477"/>
    </source>
</evidence>
<name>A0A9Q0LKK3_ANAIG</name>
<dbReference type="Pfam" id="PF06703">
    <property type="entry name" value="SPC25"/>
    <property type="match status" value="1"/>
</dbReference>
<evidence type="ECO:0000256" key="4">
    <source>
        <dbReference type="ARBA" id="ARBA00022692"/>
    </source>
</evidence>
<feature type="transmembrane region" description="Helical" evidence="8">
    <location>
        <begin position="52"/>
        <end position="73"/>
    </location>
</feature>
<keyword evidence="4 8" id="KW-0812">Transmembrane</keyword>
<dbReference type="Proteomes" id="UP001149090">
    <property type="component" value="Unassembled WGS sequence"/>
</dbReference>
<evidence type="ECO:0000256" key="8">
    <source>
        <dbReference type="RuleBase" id="RU368033"/>
    </source>
</evidence>
<protein>
    <recommendedName>
        <fullName evidence="3 8">Signal peptidase complex subunit 2</fullName>
    </recommendedName>
</protein>
<evidence type="ECO:0000256" key="7">
    <source>
        <dbReference type="ARBA" id="ARBA00023136"/>
    </source>
</evidence>
<dbReference type="AlphaFoldDB" id="A0A9Q0LKK3"/>
<evidence type="ECO:0000256" key="5">
    <source>
        <dbReference type="ARBA" id="ARBA00022824"/>
    </source>
</evidence>
<accession>A0A9Q0LKK3</accession>
<proteinExistence type="inferred from homology"/>
<gene>
    <name evidence="9" type="ORF">M0811_07537</name>
</gene>
<dbReference type="GO" id="GO:0006465">
    <property type="term" value="P:signal peptide processing"/>
    <property type="evidence" value="ECO:0007669"/>
    <property type="project" value="UniProtKB-UniRule"/>
</dbReference>
<sequence length="188" mass="22641">MKQFKKQSAINYGYSEDKKWTYLYNTLSILGIISILFAQFNYDSWQKKKNKTFLLVIIFFIFWIATTFIENLIEGKLIFFSLPKKFQIKKRKNEKIEYQLAIQITTDLKSKEGIFEVKIFERTSSNKFWFQYIWSCIKNFSFKSNAFLLSSYSFQLEDIFHSNGDFLQSKVNNQMKILLDNSFRKKFQ</sequence>
<evidence type="ECO:0000256" key="2">
    <source>
        <dbReference type="ARBA" id="ARBA00007324"/>
    </source>
</evidence>
<comment type="subcellular location">
    <subcellularLocation>
        <location evidence="1 8">Endoplasmic reticulum membrane</location>
        <topology evidence="1 8">Multi-pass membrane protein</topology>
    </subcellularLocation>
</comment>